<accession>A0ACB9BGR1</accession>
<sequence>MARSYEQTKLKPHLLKSSSFAWDRAFFTSDGTLQNIKNFIFHIHGITSSLLLTFYAGVLDADELSSMIEGDGNDIKHQLQPIQEIGNLEAKLFDEMEKASTKKPNKIKTQSKRSTGNNVKSPATTARSNTSPKTGKTKTDSLSKAHLPSHLGFSNTSPRTSSPGSPISPGSSGSSSSTSFVNQRSPRRGSTSVPRRSSSANARRKDEQKPAKLSIITLKNKSPTVNSHPSSPLGLSSSSSSTSLASSISSSLRSKVNQRSASTGRGTTVHHRSLNRDASASSALKTRPRSQTPDQSIKQQAALYPRTKTTLFEDDNTRTGSRNGVKERKLPSTKAVQTGLKPNSQRSSSPGPCRVQSSGREKGSSSASKGVRNIFLVSPEILDIKGKLNALKMEINMQKKDKFKETKMVPVKIVVQEKMLNKTEKGNSRTSFDAKENDKQKE</sequence>
<dbReference type="Proteomes" id="UP001055811">
    <property type="component" value="Linkage Group LG06"/>
</dbReference>
<keyword evidence="2" id="KW-1185">Reference proteome</keyword>
<evidence type="ECO:0000313" key="2">
    <source>
        <dbReference type="Proteomes" id="UP001055811"/>
    </source>
</evidence>
<reference evidence="2" key="1">
    <citation type="journal article" date="2022" name="Mol. Ecol. Resour.">
        <title>The genomes of chicory, endive, great burdock and yacon provide insights into Asteraceae palaeo-polyploidization history and plant inulin production.</title>
        <authorList>
            <person name="Fan W."/>
            <person name="Wang S."/>
            <person name="Wang H."/>
            <person name="Wang A."/>
            <person name="Jiang F."/>
            <person name="Liu H."/>
            <person name="Zhao H."/>
            <person name="Xu D."/>
            <person name="Zhang Y."/>
        </authorList>
    </citation>
    <scope>NUCLEOTIDE SEQUENCE [LARGE SCALE GENOMIC DNA]</scope>
    <source>
        <strain evidence="2">cv. Punajuju</strain>
    </source>
</reference>
<reference evidence="1 2" key="2">
    <citation type="journal article" date="2022" name="Mol. Ecol. Resour.">
        <title>The genomes of chicory, endive, great burdock and yacon provide insights into Asteraceae paleo-polyploidization history and plant inulin production.</title>
        <authorList>
            <person name="Fan W."/>
            <person name="Wang S."/>
            <person name="Wang H."/>
            <person name="Wang A."/>
            <person name="Jiang F."/>
            <person name="Liu H."/>
            <person name="Zhao H."/>
            <person name="Xu D."/>
            <person name="Zhang Y."/>
        </authorList>
    </citation>
    <scope>NUCLEOTIDE SEQUENCE [LARGE SCALE GENOMIC DNA]</scope>
    <source>
        <strain evidence="2">cv. Punajuju</strain>
        <tissue evidence="1">Leaves</tissue>
    </source>
</reference>
<dbReference type="EMBL" id="CM042014">
    <property type="protein sequence ID" value="KAI3721562.1"/>
    <property type="molecule type" value="Genomic_DNA"/>
</dbReference>
<name>A0ACB9BGR1_CICIN</name>
<gene>
    <name evidence="1" type="ORF">L2E82_32578</name>
</gene>
<proteinExistence type="predicted"/>
<evidence type="ECO:0000313" key="1">
    <source>
        <dbReference type="EMBL" id="KAI3721562.1"/>
    </source>
</evidence>
<comment type="caution">
    <text evidence="1">The sequence shown here is derived from an EMBL/GenBank/DDBJ whole genome shotgun (WGS) entry which is preliminary data.</text>
</comment>
<organism evidence="1 2">
    <name type="scientific">Cichorium intybus</name>
    <name type="common">Chicory</name>
    <dbReference type="NCBI Taxonomy" id="13427"/>
    <lineage>
        <taxon>Eukaryota</taxon>
        <taxon>Viridiplantae</taxon>
        <taxon>Streptophyta</taxon>
        <taxon>Embryophyta</taxon>
        <taxon>Tracheophyta</taxon>
        <taxon>Spermatophyta</taxon>
        <taxon>Magnoliopsida</taxon>
        <taxon>eudicotyledons</taxon>
        <taxon>Gunneridae</taxon>
        <taxon>Pentapetalae</taxon>
        <taxon>asterids</taxon>
        <taxon>campanulids</taxon>
        <taxon>Asterales</taxon>
        <taxon>Asteraceae</taxon>
        <taxon>Cichorioideae</taxon>
        <taxon>Cichorieae</taxon>
        <taxon>Cichoriinae</taxon>
        <taxon>Cichorium</taxon>
    </lineage>
</organism>
<protein>
    <submittedName>
        <fullName evidence="1">Uncharacterized protein</fullName>
    </submittedName>
</protein>